<dbReference type="Proteomes" id="UP000671879">
    <property type="component" value="Chromosome"/>
</dbReference>
<name>A0A9Q7EZ26_9BACT</name>
<reference evidence="6" key="2">
    <citation type="journal article" date="2023" name="Int. J. Syst. Evol. Microbiol.">
        <title>&lt;i&gt;Aminithiophilus ramosus&lt;/i&gt; gen. nov., sp. nov., a sulphur-reducing bacterium isolated from a pyrite-forming enrichment culture, and taxonomic revision of the family &lt;i&gt;Synergistaceae&lt;/i&gt;.</title>
        <authorList>
            <person name="Pradel N."/>
            <person name="Fardeau M.L."/>
            <person name="Bunk B."/>
            <person name="Sproer C."/>
            <person name="Boedeker C."/>
            <person name="Wolf J."/>
            <person name="Neumann-Schaal M."/>
            <person name="Pester M."/>
            <person name="Spring S."/>
        </authorList>
    </citation>
    <scope>NUCLEOTIDE SEQUENCE</scope>
    <source>
        <strain evidence="6">J.5.4.2-T.3.5.2</strain>
    </source>
</reference>
<dbReference type="EMBL" id="CP072943">
    <property type="protein sequence ID" value="QTX33510.1"/>
    <property type="molecule type" value="Genomic_DNA"/>
</dbReference>
<evidence type="ECO:0000256" key="2">
    <source>
        <dbReference type="ARBA" id="ARBA00023004"/>
    </source>
</evidence>
<dbReference type="GO" id="GO:0051536">
    <property type="term" value="F:iron-sulfur cluster binding"/>
    <property type="evidence" value="ECO:0007669"/>
    <property type="project" value="UniProtKB-KW"/>
</dbReference>
<dbReference type="AlphaFoldDB" id="A0A9Q7EZ26"/>
<feature type="region of interest" description="Disordered" evidence="4">
    <location>
        <begin position="1"/>
        <end position="25"/>
    </location>
</feature>
<dbReference type="InterPro" id="IPR017900">
    <property type="entry name" value="4Fe4S_Fe_S_CS"/>
</dbReference>
<dbReference type="KEGG" id="aram:KAR29_06550"/>
<evidence type="ECO:0000259" key="5">
    <source>
        <dbReference type="PROSITE" id="PS51379"/>
    </source>
</evidence>
<dbReference type="RefSeq" id="WP_274372951.1">
    <property type="nucleotide sequence ID" value="NZ_CP072943.1"/>
</dbReference>
<dbReference type="Gene3D" id="3.30.70.20">
    <property type="match status" value="1"/>
</dbReference>
<gene>
    <name evidence="7" type="ORF">KAR29_06550</name>
    <name evidence="6" type="ORF">KAR29_10530</name>
</gene>
<evidence type="ECO:0000313" key="6">
    <source>
        <dbReference type="EMBL" id="QTX31767.1"/>
    </source>
</evidence>
<feature type="domain" description="4Fe-4S ferredoxin-type" evidence="5">
    <location>
        <begin position="66"/>
        <end position="95"/>
    </location>
</feature>
<keyword evidence="3" id="KW-0411">Iron-sulfur</keyword>
<reference evidence="8" key="1">
    <citation type="submission" date="2021-04" db="EMBL/GenBank/DDBJ databases">
        <title>A novel Synergistetes isolate from a pyrite-forming mixed culture.</title>
        <authorList>
            <person name="Bunk B."/>
            <person name="Sproer C."/>
            <person name="Spring S."/>
            <person name="Pester M."/>
        </authorList>
    </citation>
    <scope>NUCLEOTIDE SEQUENCE [LARGE SCALE GENOMIC DNA]</scope>
    <source>
        <strain evidence="8">J.5.4.2-T.3.5.2</strain>
    </source>
</reference>
<dbReference type="PROSITE" id="PS51379">
    <property type="entry name" value="4FE4S_FER_2"/>
    <property type="match status" value="1"/>
</dbReference>
<keyword evidence="2" id="KW-0408">Iron</keyword>
<dbReference type="InterPro" id="IPR017896">
    <property type="entry name" value="4Fe4S_Fe-S-bd"/>
</dbReference>
<sequence length="170" mass="18429">MTDNEKLFNSGILTESRPGAEQPPLSLWEGKRNGLVLIECPQRIPCNPCASSCPTGAILPFEDINDTPRIDYEKCIGCAKCVAICPGLACFVVDLTAGGEGRALMKLPYEMLPRPAKGEEVACLNREGAEVSRGTVRAVTEPLKDRTIVVHVDVPRDLVSVIRAIKVVKK</sequence>
<evidence type="ECO:0000256" key="3">
    <source>
        <dbReference type="ARBA" id="ARBA00023014"/>
    </source>
</evidence>
<dbReference type="GO" id="GO:0046872">
    <property type="term" value="F:metal ion binding"/>
    <property type="evidence" value="ECO:0007669"/>
    <property type="project" value="UniProtKB-KW"/>
</dbReference>
<dbReference type="Pfam" id="PF12838">
    <property type="entry name" value="Fer4_7"/>
    <property type="match status" value="1"/>
</dbReference>
<evidence type="ECO:0000256" key="4">
    <source>
        <dbReference type="SAM" id="MobiDB-lite"/>
    </source>
</evidence>
<keyword evidence="8" id="KW-1185">Reference proteome</keyword>
<evidence type="ECO:0000256" key="1">
    <source>
        <dbReference type="ARBA" id="ARBA00022723"/>
    </source>
</evidence>
<evidence type="ECO:0000313" key="8">
    <source>
        <dbReference type="Proteomes" id="UP000671879"/>
    </source>
</evidence>
<dbReference type="PROSITE" id="PS00198">
    <property type="entry name" value="4FE4S_FER_1"/>
    <property type="match status" value="1"/>
</dbReference>
<organism evidence="6 8">
    <name type="scientific">Aminithiophilus ramosus</name>
    <dbReference type="NCBI Taxonomy" id="3029084"/>
    <lineage>
        <taxon>Bacteria</taxon>
        <taxon>Thermotogati</taxon>
        <taxon>Synergistota</taxon>
        <taxon>Synergistia</taxon>
        <taxon>Synergistales</taxon>
        <taxon>Aminithiophilaceae</taxon>
        <taxon>Aminithiophilus</taxon>
    </lineage>
</organism>
<evidence type="ECO:0000313" key="7">
    <source>
        <dbReference type="EMBL" id="QTX33510.1"/>
    </source>
</evidence>
<dbReference type="EMBL" id="CP072943">
    <property type="protein sequence ID" value="QTX31767.1"/>
    <property type="molecule type" value="Genomic_DNA"/>
</dbReference>
<keyword evidence="1" id="KW-0479">Metal-binding</keyword>
<proteinExistence type="predicted"/>
<protein>
    <submittedName>
        <fullName evidence="6">4Fe-4S dicluster domain-containing protein</fullName>
    </submittedName>
</protein>
<dbReference type="KEGG" id="aram:KAR29_10530"/>
<dbReference type="SUPFAM" id="SSF54862">
    <property type="entry name" value="4Fe-4S ferredoxins"/>
    <property type="match status" value="1"/>
</dbReference>
<accession>A0A9Q7EZ26</accession>